<organism evidence="1 2">
    <name type="scientific">Nitrincola lacisaponensis</name>
    <dbReference type="NCBI Taxonomy" id="267850"/>
    <lineage>
        <taxon>Bacteria</taxon>
        <taxon>Pseudomonadati</taxon>
        <taxon>Pseudomonadota</taxon>
        <taxon>Gammaproteobacteria</taxon>
        <taxon>Oceanospirillales</taxon>
        <taxon>Oceanospirillaceae</taxon>
        <taxon>Nitrincola</taxon>
    </lineage>
</organism>
<gene>
    <name evidence="1" type="ORF">ADINL_0317</name>
</gene>
<dbReference type="EMBL" id="JMSZ01000007">
    <property type="protein sequence ID" value="KDE41244.1"/>
    <property type="molecule type" value="Genomic_DNA"/>
</dbReference>
<sequence>MLTYEECLALCDLSDDEIDAIAEHEHMEPMIALALGKYMVEHNASDQIKQYILDDIEMARRQGNSEKMALLTKTLCHFVATHPDCCQSQAQTRVA</sequence>
<comment type="caution">
    <text evidence="1">The sequence shown here is derived from an EMBL/GenBank/DDBJ whole genome shotgun (WGS) entry which is preliminary data.</text>
</comment>
<dbReference type="RefSeq" id="WP_036543064.1">
    <property type="nucleotide sequence ID" value="NZ_JBKBNO010000006.1"/>
</dbReference>
<evidence type="ECO:0000313" key="2">
    <source>
        <dbReference type="Proteomes" id="UP000027318"/>
    </source>
</evidence>
<proteinExistence type="predicted"/>
<evidence type="ECO:0000313" key="1">
    <source>
        <dbReference type="EMBL" id="KDE41244.1"/>
    </source>
</evidence>
<dbReference type="STRING" id="267850.ADINL_0317"/>
<reference evidence="1 2" key="1">
    <citation type="journal article" date="2005" name="Int. J. Syst. Evol. Microbiol.">
        <title>Nitrincola lacisaponensis gen. nov., sp. nov., a novel alkaliphilic bacterium isolated from an alkaline, saline lake.</title>
        <authorList>
            <person name="Dimitriu P.A."/>
            <person name="Shukla S.K."/>
            <person name="Conradt J."/>
            <person name="Marquez M.C."/>
            <person name="Ventosa A."/>
            <person name="Maglia A."/>
            <person name="Peyton B.M."/>
            <person name="Pinkart H.C."/>
            <person name="Mormile M.R."/>
        </authorList>
    </citation>
    <scope>NUCLEOTIDE SEQUENCE [LARGE SCALE GENOMIC DNA]</scope>
    <source>
        <strain evidence="1 2">4CA</strain>
    </source>
</reference>
<dbReference type="Proteomes" id="UP000027318">
    <property type="component" value="Unassembled WGS sequence"/>
</dbReference>
<dbReference type="OrthoDB" id="5625447at2"/>
<protein>
    <submittedName>
        <fullName evidence="1">Uncharacterized protein</fullName>
    </submittedName>
</protein>
<accession>A0A063Y6B3</accession>
<keyword evidence="2" id="KW-1185">Reference proteome</keyword>
<dbReference type="AlphaFoldDB" id="A0A063Y6B3"/>
<name>A0A063Y6B3_9GAMM</name>